<reference evidence="3" key="1">
    <citation type="submission" date="2017-08" db="EMBL/GenBank/DDBJ databases">
        <authorList>
            <person name="Varghese N."/>
            <person name="Submissions S."/>
        </authorList>
    </citation>
    <scope>NUCLEOTIDE SEQUENCE [LARGE SCALE GENOMIC DNA]</scope>
    <source>
        <strain evidence="3">JA276</strain>
    </source>
</reference>
<dbReference type="OrthoDB" id="152369at2"/>
<evidence type="ECO:0000313" key="3">
    <source>
        <dbReference type="Proteomes" id="UP000219111"/>
    </source>
</evidence>
<feature type="transmembrane region" description="Helical" evidence="1">
    <location>
        <begin position="218"/>
        <end position="238"/>
    </location>
</feature>
<name>A0A285RGL2_9RHOB</name>
<dbReference type="InterPro" id="IPR017496">
    <property type="entry name" value="Photo_alph_chp2"/>
</dbReference>
<feature type="transmembrane region" description="Helical" evidence="1">
    <location>
        <begin position="6"/>
        <end position="24"/>
    </location>
</feature>
<accession>A0A285RGL2</accession>
<feature type="transmembrane region" description="Helical" evidence="1">
    <location>
        <begin position="67"/>
        <end position="92"/>
    </location>
</feature>
<keyword evidence="1" id="KW-1133">Transmembrane helix</keyword>
<dbReference type="AlphaFoldDB" id="A0A285RGL2"/>
<feature type="transmembrane region" description="Helical" evidence="1">
    <location>
        <begin position="189"/>
        <end position="206"/>
    </location>
</feature>
<keyword evidence="1" id="KW-0472">Membrane</keyword>
<feature type="transmembrane region" description="Helical" evidence="1">
    <location>
        <begin position="36"/>
        <end position="55"/>
    </location>
</feature>
<evidence type="ECO:0000256" key="1">
    <source>
        <dbReference type="SAM" id="Phobius"/>
    </source>
</evidence>
<organism evidence="2 3">
    <name type="scientific">Rhodobacter maris</name>
    <dbReference type="NCBI Taxonomy" id="446682"/>
    <lineage>
        <taxon>Bacteria</taxon>
        <taxon>Pseudomonadati</taxon>
        <taxon>Pseudomonadota</taxon>
        <taxon>Alphaproteobacteria</taxon>
        <taxon>Rhodobacterales</taxon>
        <taxon>Rhodobacter group</taxon>
        <taxon>Rhodobacter</taxon>
    </lineage>
</organism>
<dbReference type="EMBL" id="OBMT01000001">
    <property type="protein sequence ID" value="SOB93044.1"/>
    <property type="molecule type" value="Genomic_DNA"/>
</dbReference>
<gene>
    <name evidence="2" type="ORF">SAMN05877831_10199</name>
</gene>
<evidence type="ECO:0000313" key="2">
    <source>
        <dbReference type="EMBL" id="SOB93044.1"/>
    </source>
</evidence>
<feature type="transmembrane region" description="Helical" evidence="1">
    <location>
        <begin position="113"/>
        <end position="133"/>
    </location>
</feature>
<dbReference type="Pfam" id="PF12291">
    <property type="entry name" value="DUF3623"/>
    <property type="match status" value="1"/>
</dbReference>
<dbReference type="RefSeq" id="WP_097068155.1">
    <property type="nucleotide sequence ID" value="NZ_OBMT01000001.1"/>
</dbReference>
<keyword evidence="1" id="KW-0812">Transmembrane</keyword>
<keyword evidence="3" id="KW-1185">Reference proteome</keyword>
<dbReference type="Proteomes" id="UP000219111">
    <property type="component" value="Unassembled WGS sequence"/>
</dbReference>
<protein>
    <submittedName>
        <fullName evidence="2">Putative photosynthetic complex assembly protein 2</fullName>
    </submittedName>
</protein>
<dbReference type="NCBIfam" id="TIGR03055">
    <property type="entry name" value="photo_alph_chp2"/>
    <property type="match status" value="1"/>
</dbReference>
<proteinExistence type="predicted"/>
<sequence>MTNPWLVTLSTVFIWWFSTGAILWRVRRADLEGRGAHQLSVVLGLPLLIFGFLYLHRSSDDTTVQGAHIAFLAALSVWGWFELAFLSGVVAGPNRLPCPEGASMSERFVRATGTILWHELALLAAMIACTVIVSDNENRIGLLTFGILYTARISAKLNLFLGVPRINVQFLPSPLAHLASHFKLARMNFLFPVSVTVLTFAAGCFLERAISAESDAGFIGHVLIAVLTLLALLEHWFMVLPLPDQKLWTWMLPTAVTERNRARARAARRAERAKASPLSGAIAVAGAAPATSVPLLRRPPRGGK</sequence>